<dbReference type="RefSeq" id="WP_184257406.1">
    <property type="nucleotide sequence ID" value="NZ_JACHIO010000014.1"/>
</dbReference>
<accession>A0A7W7ZRZ8</accession>
<dbReference type="PANTHER" id="PTHR34107:SF4">
    <property type="entry name" value="SLL1222 PROTEIN"/>
    <property type="match status" value="1"/>
</dbReference>
<keyword evidence="2" id="KW-0255">Endonuclease</keyword>
<dbReference type="Proteomes" id="UP000584867">
    <property type="component" value="Unassembled WGS sequence"/>
</dbReference>
<evidence type="ECO:0000313" key="2">
    <source>
        <dbReference type="EMBL" id="MBB5065031.1"/>
    </source>
</evidence>
<dbReference type="Gene3D" id="3.90.1570.10">
    <property type="entry name" value="tt1808, chain A"/>
    <property type="match status" value="1"/>
</dbReference>
<dbReference type="InterPro" id="IPR012296">
    <property type="entry name" value="Nuclease_put_TT1808"/>
</dbReference>
<name>A0A7W7ZRZ8_9BACT</name>
<dbReference type="SUPFAM" id="SSF52980">
    <property type="entry name" value="Restriction endonuclease-like"/>
    <property type="match status" value="1"/>
</dbReference>
<protein>
    <submittedName>
        <fullName evidence="2">Uma2 family endonuclease</fullName>
    </submittedName>
</protein>
<reference evidence="2 3" key="1">
    <citation type="submission" date="2020-08" db="EMBL/GenBank/DDBJ databases">
        <title>Genomic Encyclopedia of Type Strains, Phase IV (KMG-V): Genome sequencing to study the core and pangenomes of soil and plant-associated prokaryotes.</title>
        <authorList>
            <person name="Whitman W."/>
        </authorList>
    </citation>
    <scope>NUCLEOTIDE SEQUENCE [LARGE SCALE GENOMIC DNA]</scope>
    <source>
        <strain evidence="2 3">X5P3</strain>
    </source>
</reference>
<proteinExistence type="predicted"/>
<organism evidence="2 3">
    <name type="scientific">Granulicella mallensis</name>
    <dbReference type="NCBI Taxonomy" id="940614"/>
    <lineage>
        <taxon>Bacteria</taxon>
        <taxon>Pseudomonadati</taxon>
        <taxon>Acidobacteriota</taxon>
        <taxon>Terriglobia</taxon>
        <taxon>Terriglobales</taxon>
        <taxon>Acidobacteriaceae</taxon>
        <taxon>Granulicella</taxon>
    </lineage>
</organism>
<keyword evidence="2" id="KW-0378">Hydrolase</keyword>
<dbReference type="AlphaFoldDB" id="A0A7W7ZRZ8"/>
<dbReference type="GO" id="GO:0004519">
    <property type="term" value="F:endonuclease activity"/>
    <property type="evidence" value="ECO:0007669"/>
    <property type="project" value="UniProtKB-KW"/>
</dbReference>
<dbReference type="PANTHER" id="PTHR34107">
    <property type="entry name" value="SLL0198 PROTEIN-RELATED"/>
    <property type="match status" value="1"/>
</dbReference>
<keyword evidence="2" id="KW-0540">Nuclease</keyword>
<dbReference type="EMBL" id="JACHIO010000014">
    <property type="protein sequence ID" value="MBB5065031.1"/>
    <property type="molecule type" value="Genomic_DNA"/>
</dbReference>
<dbReference type="InterPro" id="IPR011335">
    <property type="entry name" value="Restrct_endonuc-II-like"/>
</dbReference>
<comment type="caution">
    <text evidence="2">The sequence shown here is derived from an EMBL/GenBank/DDBJ whole genome shotgun (WGS) entry which is preliminary data.</text>
</comment>
<gene>
    <name evidence="2" type="ORF">HDF15_003394</name>
</gene>
<sequence length="173" mass="19413">MASSVLVPVSEYLASSYHPDRDYIDGELKERNMGEEAHAEVQAILARIIGNHRAEWGVRVMTEVRVQTLATHFRIPDVCVVPSSRPRGTVIRYAPTLCIEILSPEDRMSNVQEKVNEYARFGVPSIWVIDPQQRVGYHASLHGFEQPADGVLRVVGSPIEISLAEIFAELDEF</sequence>
<evidence type="ECO:0000313" key="3">
    <source>
        <dbReference type="Proteomes" id="UP000584867"/>
    </source>
</evidence>
<feature type="domain" description="Putative restriction endonuclease" evidence="1">
    <location>
        <begin position="22"/>
        <end position="134"/>
    </location>
</feature>
<dbReference type="InterPro" id="IPR008538">
    <property type="entry name" value="Uma2"/>
</dbReference>
<dbReference type="CDD" id="cd06260">
    <property type="entry name" value="DUF820-like"/>
    <property type="match status" value="1"/>
</dbReference>
<evidence type="ECO:0000259" key="1">
    <source>
        <dbReference type="Pfam" id="PF05685"/>
    </source>
</evidence>
<dbReference type="Pfam" id="PF05685">
    <property type="entry name" value="Uma2"/>
    <property type="match status" value="1"/>
</dbReference>